<dbReference type="InterPro" id="IPR050586">
    <property type="entry name" value="CPA3_Na-H_Antiporter_D"/>
</dbReference>
<sequence length="554" mass="57697">MTLLLILLPALPMALALVAPSGRLGPQATAAGVASTALIALLLALLNPEPIRLDWLMLGTTLGLDVVSRPLLAAAALVWFVATLAAKDLFTGDTGPRFTMCYLLTLAGNMGVLITQDMVSFYLSFAVMTFAGYGLIAHQSTDEALRAGRIYLILAIAGEALLLAGLFVLGAAAGNPTASDMPAVYADLASPGMVGGLLLAGFAVKMGLMPLHVWLPLAHPAAPVPASAVLSAVIVKGGLLGWLRLVPPGEAALLPAADLLIALGLLTAFAAALIGCLQHRPKTVLAYSTVSQMGLLAIPVGMVVGGRAESDLLLPVIGLFALHHALAKGALFLALDHIKTVRPLFLAATVLAAAALVGVPFTSGLVAKAGLKAGLTDPYPLLITLTSVTTALLLSRFLVLAWPRRRDQTPAGARNRVEVAWLVLVALGLALPWILAGDGARAYALQFGGIRDGVWPALVAAALALAAGSAIKRWPGVPEGDLVVPAERLLRAGYQPIDRLFNALKRSLVRMRERVPTLATLKRDLPMHEPSTPVVALLMLVLVLLLPALYLLDA</sequence>
<evidence type="ECO:0000313" key="10">
    <source>
        <dbReference type="EMBL" id="MCP1674907.1"/>
    </source>
</evidence>
<evidence type="ECO:0000313" key="11">
    <source>
        <dbReference type="Proteomes" id="UP001205843"/>
    </source>
</evidence>
<feature type="transmembrane region" description="Helical" evidence="8">
    <location>
        <begin position="66"/>
        <end position="86"/>
    </location>
</feature>
<proteinExistence type="inferred from homology"/>
<reference evidence="10" key="1">
    <citation type="submission" date="2022-03" db="EMBL/GenBank/DDBJ databases">
        <title>Genomic Encyclopedia of Type Strains, Phase III (KMG-III): the genomes of soil and plant-associated and newly described type strains.</title>
        <authorList>
            <person name="Whitman W."/>
        </authorList>
    </citation>
    <scope>NUCLEOTIDE SEQUENCE</scope>
    <source>
        <strain evidence="10">ANL 6-2</strain>
    </source>
</reference>
<dbReference type="Proteomes" id="UP001205843">
    <property type="component" value="Unassembled WGS sequence"/>
</dbReference>
<feature type="transmembrane region" description="Helical" evidence="8">
    <location>
        <begin position="193"/>
        <end position="215"/>
    </location>
</feature>
<evidence type="ECO:0000256" key="3">
    <source>
        <dbReference type="ARBA" id="ARBA00022475"/>
    </source>
</evidence>
<gene>
    <name evidence="10" type="ORF">J2T57_002045</name>
</gene>
<evidence type="ECO:0000256" key="8">
    <source>
        <dbReference type="SAM" id="Phobius"/>
    </source>
</evidence>
<feature type="transmembrane region" description="Helical" evidence="8">
    <location>
        <begin position="312"/>
        <end position="335"/>
    </location>
</feature>
<name>A0AAE3G6T2_9GAMM</name>
<evidence type="ECO:0000259" key="9">
    <source>
        <dbReference type="Pfam" id="PF00361"/>
    </source>
</evidence>
<feature type="transmembrane region" description="Helical" evidence="8">
    <location>
        <begin position="119"/>
        <end position="138"/>
    </location>
</feature>
<organism evidence="10 11">
    <name type="scientific">Natronocella acetinitrilica</name>
    <dbReference type="NCBI Taxonomy" id="414046"/>
    <lineage>
        <taxon>Bacteria</taxon>
        <taxon>Pseudomonadati</taxon>
        <taxon>Pseudomonadota</taxon>
        <taxon>Gammaproteobacteria</taxon>
        <taxon>Chromatiales</taxon>
        <taxon>Ectothiorhodospiraceae</taxon>
        <taxon>Natronocella</taxon>
    </lineage>
</organism>
<dbReference type="EMBL" id="JALJXV010000004">
    <property type="protein sequence ID" value="MCP1674907.1"/>
    <property type="molecule type" value="Genomic_DNA"/>
</dbReference>
<evidence type="ECO:0000256" key="7">
    <source>
        <dbReference type="RuleBase" id="RU000320"/>
    </source>
</evidence>
<evidence type="ECO:0000256" key="5">
    <source>
        <dbReference type="ARBA" id="ARBA00022989"/>
    </source>
</evidence>
<feature type="transmembrane region" description="Helical" evidence="8">
    <location>
        <begin position="344"/>
        <end position="367"/>
    </location>
</feature>
<dbReference type="AlphaFoldDB" id="A0AAE3G6T2"/>
<comment type="similarity">
    <text evidence="2">Belongs to the CPA3 antiporters (TC 2.A.63) subunit D family.</text>
</comment>
<feature type="transmembrane region" description="Helical" evidence="8">
    <location>
        <begin position="532"/>
        <end position="552"/>
    </location>
</feature>
<dbReference type="PANTHER" id="PTHR42703:SF1">
    <property type="entry name" value="NA(+)_H(+) ANTIPORTER SUBUNIT D1"/>
    <property type="match status" value="1"/>
</dbReference>
<keyword evidence="6 8" id="KW-0472">Membrane</keyword>
<keyword evidence="11" id="KW-1185">Reference proteome</keyword>
<dbReference type="InterPro" id="IPR001750">
    <property type="entry name" value="ND/Mrp_TM"/>
</dbReference>
<keyword evidence="5 8" id="KW-1133">Transmembrane helix</keyword>
<comment type="subcellular location">
    <subcellularLocation>
        <location evidence="1">Cell membrane</location>
        <topology evidence="1">Multi-pass membrane protein</topology>
    </subcellularLocation>
    <subcellularLocation>
        <location evidence="7">Membrane</location>
        <topology evidence="7">Multi-pass membrane protein</topology>
    </subcellularLocation>
</comment>
<dbReference type="PANTHER" id="PTHR42703">
    <property type="entry name" value="NADH DEHYDROGENASE"/>
    <property type="match status" value="1"/>
</dbReference>
<comment type="caution">
    <text evidence="10">The sequence shown here is derived from an EMBL/GenBank/DDBJ whole genome shotgun (WGS) entry which is preliminary data.</text>
</comment>
<protein>
    <submittedName>
        <fullName evidence="10">Formate hydrogenlyase subunit 3/multisubunit Na+/H+ antiporter MnhD subunit</fullName>
    </submittedName>
</protein>
<feature type="transmembrane region" description="Helical" evidence="8">
    <location>
        <begin position="26"/>
        <end position="46"/>
    </location>
</feature>
<keyword evidence="4 7" id="KW-0812">Transmembrane</keyword>
<feature type="domain" description="NADH:quinone oxidoreductase/Mrp antiporter transmembrane" evidence="9">
    <location>
        <begin position="116"/>
        <end position="392"/>
    </location>
</feature>
<keyword evidence="3" id="KW-1003">Cell membrane</keyword>
<feature type="transmembrane region" description="Helical" evidence="8">
    <location>
        <begin position="419"/>
        <end position="435"/>
    </location>
</feature>
<feature type="transmembrane region" description="Helical" evidence="8">
    <location>
        <begin position="379"/>
        <end position="399"/>
    </location>
</feature>
<dbReference type="GO" id="GO:0005886">
    <property type="term" value="C:plasma membrane"/>
    <property type="evidence" value="ECO:0007669"/>
    <property type="project" value="UniProtKB-SubCell"/>
</dbReference>
<evidence type="ECO:0000256" key="1">
    <source>
        <dbReference type="ARBA" id="ARBA00004651"/>
    </source>
</evidence>
<feature type="transmembrane region" description="Helical" evidence="8">
    <location>
        <begin position="150"/>
        <end position="173"/>
    </location>
</feature>
<accession>A0AAE3G6T2</accession>
<feature type="transmembrane region" description="Helical" evidence="8">
    <location>
        <begin position="252"/>
        <end position="277"/>
    </location>
</feature>
<evidence type="ECO:0000256" key="6">
    <source>
        <dbReference type="ARBA" id="ARBA00023136"/>
    </source>
</evidence>
<feature type="transmembrane region" description="Helical" evidence="8">
    <location>
        <begin position="284"/>
        <end position="306"/>
    </location>
</feature>
<dbReference type="Pfam" id="PF00361">
    <property type="entry name" value="Proton_antipo_M"/>
    <property type="match status" value="1"/>
</dbReference>
<dbReference type="RefSeq" id="WP_253477495.1">
    <property type="nucleotide sequence ID" value="NZ_JALJXV010000004.1"/>
</dbReference>
<evidence type="ECO:0000256" key="4">
    <source>
        <dbReference type="ARBA" id="ARBA00022692"/>
    </source>
</evidence>
<evidence type="ECO:0000256" key="2">
    <source>
        <dbReference type="ARBA" id="ARBA00005346"/>
    </source>
</evidence>